<reference evidence="2 3" key="1">
    <citation type="submission" date="2014-04" db="EMBL/GenBank/DDBJ databases">
        <authorList>
            <consortium name="DOE Joint Genome Institute"/>
            <person name="Kuo A."/>
            <person name="Kohler A."/>
            <person name="Nagy L.G."/>
            <person name="Floudas D."/>
            <person name="Copeland A."/>
            <person name="Barry K.W."/>
            <person name="Cichocki N."/>
            <person name="Veneault-Fourrey C."/>
            <person name="LaButti K."/>
            <person name="Lindquist E.A."/>
            <person name="Lipzen A."/>
            <person name="Lundell T."/>
            <person name="Morin E."/>
            <person name="Murat C."/>
            <person name="Sun H."/>
            <person name="Tunlid A."/>
            <person name="Henrissat B."/>
            <person name="Grigoriev I.V."/>
            <person name="Hibbett D.S."/>
            <person name="Martin F."/>
            <person name="Nordberg H.P."/>
            <person name="Cantor M.N."/>
            <person name="Hua S.X."/>
        </authorList>
    </citation>
    <scope>NUCLEOTIDE SEQUENCE [LARGE SCALE GENOMIC DNA]</scope>
    <source>
        <strain evidence="2 3">LaAM-08-1</strain>
    </source>
</reference>
<name>A0A0C9X0Z1_9AGAR</name>
<gene>
    <name evidence="2" type="ORF">K443DRAFT_109600</name>
    <name evidence="1" type="ORF">K443DRAFT_109612</name>
</gene>
<proteinExistence type="predicted"/>
<evidence type="ECO:0000313" key="3">
    <source>
        <dbReference type="Proteomes" id="UP000054477"/>
    </source>
</evidence>
<protein>
    <submittedName>
        <fullName evidence="2">Uncharacterized protein</fullName>
    </submittedName>
</protein>
<keyword evidence="3" id="KW-1185">Reference proteome</keyword>
<evidence type="ECO:0000313" key="2">
    <source>
        <dbReference type="EMBL" id="KIJ94938.1"/>
    </source>
</evidence>
<reference evidence="3" key="2">
    <citation type="submission" date="2015-01" db="EMBL/GenBank/DDBJ databases">
        <title>Evolutionary Origins and Diversification of the Mycorrhizal Mutualists.</title>
        <authorList>
            <consortium name="DOE Joint Genome Institute"/>
            <consortium name="Mycorrhizal Genomics Consortium"/>
            <person name="Kohler A."/>
            <person name="Kuo A."/>
            <person name="Nagy L.G."/>
            <person name="Floudas D."/>
            <person name="Copeland A."/>
            <person name="Barry K.W."/>
            <person name="Cichocki N."/>
            <person name="Veneault-Fourrey C."/>
            <person name="LaButti K."/>
            <person name="Lindquist E.A."/>
            <person name="Lipzen A."/>
            <person name="Lundell T."/>
            <person name="Morin E."/>
            <person name="Murat C."/>
            <person name="Riley R."/>
            <person name="Ohm R."/>
            <person name="Sun H."/>
            <person name="Tunlid A."/>
            <person name="Henrissat B."/>
            <person name="Grigoriev I.V."/>
            <person name="Hibbett D.S."/>
            <person name="Martin F."/>
        </authorList>
    </citation>
    <scope>NUCLEOTIDE SEQUENCE [LARGE SCALE GENOMIC DNA]</scope>
    <source>
        <strain evidence="3">LaAM-08-1</strain>
    </source>
</reference>
<reference evidence="2" key="3">
    <citation type="submission" date="2015-02" db="EMBL/GenBank/DDBJ databases">
        <title>Evolutionary Origins and Diversification of the Mycorrhizal Mutualists.</title>
        <authorList>
            <consortium name="DOE Joint Genome Institute"/>
            <consortium name="Mycorrhizal Genomics Consortium"/>
            <person name="Kohler A."/>
            <person name="Kuo A."/>
            <person name="Nagy L.G."/>
            <person name="Floudas D."/>
            <person name="Copeland A."/>
            <person name="Barry K.W."/>
            <person name="Cichocki N."/>
            <person name="Veneault-Fourrey C."/>
            <person name="LaButti K."/>
            <person name="Lindquist E.A."/>
            <person name="Lipzen A."/>
            <person name="Lundell T."/>
            <person name="Morin E."/>
            <person name="Murat C."/>
            <person name="Riley R."/>
            <person name="Ohm R."/>
            <person name="Sun H."/>
            <person name="Tunlid A."/>
            <person name="Henrissat B."/>
            <person name="Grigoriev I.V."/>
            <person name="Hibbett D.S."/>
            <person name="Martin F."/>
        </authorList>
    </citation>
    <scope>NUCLEOTIDE SEQUENCE</scope>
    <source>
        <strain evidence="2 3">LaAM-08-1</strain>
    </source>
</reference>
<dbReference type="HOGENOM" id="CLU_1992973_0_0_1"/>
<organism evidence="2 3">
    <name type="scientific">Laccaria amethystina LaAM-08-1</name>
    <dbReference type="NCBI Taxonomy" id="1095629"/>
    <lineage>
        <taxon>Eukaryota</taxon>
        <taxon>Fungi</taxon>
        <taxon>Dikarya</taxon>
        <taxon>Basidiomycota</taxon>
        <taxon>Agaricomycotina</taxon>
        <taxon>Agaricomycetes</taxon>
        <taxon>Agaricomycetidae</taxon>
        <taxon>Agaricales</taxon>
        <taxon>Agaricineae</taxon>
        <taxon>Hydnangiaceae</taxon>
        <taxon>Laccaria</taxon>
    </lineage>
</organism>
<dbReference type="EMBL" id="KN838773">
    <property type="protein sequence ID" value="KIJ94935.1"/>
    <property type="molecule type" value="Genomic_DNA"/>
</dbReference>
<dbReference type="AlphaFoldDB" id="A0A0C9X0Z1"/>
<sequence>MGSPLGPGGWGRWLGFGFFTPIYLKPHRPNSKPATQRYGWNWSVSITSETALLGKPEASTVVDKQSPPIAYLAENSMNLQDFFRILFSFPKHIENTPSEVFPTSCQEQPNFWGQCSVRNLVENRV</sequence>
<accession>A0A0C9X0Z1</accession>
<evidence type="ECO:0000313" key="1">
    <source>
        <dbReference type="EMBL" id="KIJ94935.1"/>
    </source>
</evidence>
<dbReference type="Proteomes" id="UP000054477">
    <property type="component" value="Unassembled WGS sequence"/>
</dbReference>
<dbReference type="EMBL" id="KN838773">
    <property type="protein sequence ID" value="KIJ94938.1"/>
    <property type="molecule type" value="Genomic_DNA"/>
</dbReference>